<dbReference type="SMART" id="SM00421">
    <property type="entry name" value="HTH_LUXR"/>
    <property type="match status" value="1"/>
</dbReference>
<feature type="modified residue" description="4-aspartylphosphate" evidence="3">
    <location>
        <position position="58"/>
    </location>
</feature>
<dbReference type="Pfam" id="PF00072">
    <property type="entry name" value="Response_reg"/>
    <property type="match status" value="1"/>
</dbReference>
<protein>
    <submittedName>
        <fullName evidence="6">Response regulator</fullName>
    </submittedName>
</protein>
<dbReference type="Pfam" id="PF00196">
    <property type="entry name" value="GerE"/>
    <property type="match status" value="1"/>
</dbReference>
<keyword evidence="2" id="KW-0238">DNA-binding</keyword>
<name>A0ABV8NPZ0_9SPHI</name>
<accession>A0ABV8NPZ0</accession>
<keyword evidence="7" id="KW-1185">Reference proteome</keyword>
<dbReference type="SMART" id="SM00448">
    <property type="entry name" value="REC"/>
    <property type="match status" value="1"/>
</dbReference>
<dbReference type="InterPro" id="IPR001789">
    <property type="entry name" value="Sig_transdc_resp-reg_receiver"/>
</dbReference>
<keyword evidence="1 3" id="KW-0597">Phosphoprotein</keyword>
<dbReference type="EMBL" id="JBHSBY010000138">
    <property type="protein sequence ID" value="MFC4198411.1"/>
    <property type="molecule type" value="Genomic_DNA"/>
</dbReference>
<dbReference type="Proteomes" id="UP001595792">
    <property type="component" value="Unassembled WGS sequence"/>
</dbReference>
<dbReference type="InterPro" id="IPR011006">
    <property type="entry name" value="CheY-like_superfamily"/>
</dbReference>
<dbReference type="SUPFAM" id="SSF46894">
    <property type="entry name" value="C-terminal effector domain of the bipartite response regulators"/>
    <property type="match status" value="1"/>
</dbReference>
<dbReference type="PANTHER" id="PTHR43214">
    <property type="entry name" value="TWO-COMPONENT RESPONSE REGULATOR"/>
    <property type="match status" value="1"/>
</dbReference>
<evidence type="ECO:0000259" key="4">
    <source>
        <dbReference type="PROSITE" id="PS50043"/>
    </source>
</evidence>
<dbReference type="CDD" id="cd17535">
    <property type="entry name" value="REC_NarL-like"/>
    <property type="match status" value="1"/>
</dbReference>
<feature type="domain" description="Response regulatory" evidence="5">
    <location>
        <begin position="6"/>
        <end position="123"/>
    </location>
</feature>
<feature type="domain" description="HTH luxR-type" evidence="4">
    <location>
        <begin position="152"/>
        <end position="217"/>
    </location>
</feature>
<gene>
    <name evidence="6" type="ORF">ACFOUY_17020</name>
</gene>
<evidence type="ECO:0000259" key="5">
    <source>
        <dbReference type="PROSITE" id="PS50110"/>
    </source>
</evidence>
<dbReference type="RefSeq" id="WP_378962402.1">
    <property type="nucleotide sequence ID" value="NZ_JBHRXC010000016.1"/>
</dbReference>
<dbReference type="PROSITE" id="PS50043">
    <property type="entry name" value="HTH_LUXR_2"/>
    <property type="match status" value="1"/>
</dbReference>
<dbReference type="CDD" id="cd06170">
    <property type="entry name" value="LuxR_C_like"/>
    <property type="match status" value="1"/>
</dbReference>
<dbReference type="PRINTS" id="PR00038">
    <property type="entry name" value="HTHLUXR"/>
</dbReference>
<dbReference type="InterPro" id="IPR039420">
    <property type="entry name" value="WalR-like"/>
</dbReference>
<evidence type="ECO:0000256" key="2">
    <source>
        <dbReference type="ARBA" id="ARBA00023125"/>
    </source>
</evidence>
<organism evidence="6 7">
    <name type="scientific">Pedobacter jamesrossensis</name>
    <dbReference type="NCBI Taxonomy" id="1908238"/>
    <lineage>
        <taxon>Bacteria</taxon>
        <taxon>Pseudomonadati</taxon>
        <taxon>Bacteroidota</taxon>
        <taxon>Sphingobacteriia</taxon>
        <taxon>Sphingobacteriales</taxon>
        <taxon>Sphingobacteriaceae</taxon>
        <taxon>Pedobacter</taxon>
    </lineage>
</organism>
<dbReference type="PROSITE" id="PS50110">
    <property type="entry name" value="RESPONSE_REGULATORY"/>
    <property type="match status" value="1"/>
</dbReference>
<comment type="caution">
    <text evidence="6">The sequence shown here is derived from an EMBL/GenBank/DDBJ whole genome shotgun (WGS) entry which is preliminary data.</text>
</comment>
<dbReference type="Gene3D" id="3.40.50.2300">
    <property type="match status" value="1"/>
</dbReference>
<sequence length="220" mass="24493">MKNTIKVLLAEDHTIVRNGIISLLNDETDIEIVADAKNGQEVIAYLKSGLEPDVILTDINMPDMNGIELINELRADYPQIKILILTMMEHEKYVTLCLDAGAHGYLLKNVNIAEIVFAIKQITSGYKYICTGISLNLLAQTNLRDINNGSNNSKSDVEISKREIEILSLIAQGYTNSEIADKLFTSKRTIEGNRQNLLEKTGTKNTAALVSFVVRNRIID</sequence>
<reference evidence="7" key="1">
    <citation type="journal article" date="2019" name="Int. J. Syst. Evol. Microbiol.">
        <title>The Global Catalogue of Microorganisms (GCM) 10K type strain sequencing project: providing services to taxonomists for standard genome sequencing and annotation.</title>
        <authorList>
            <consortium name="The Broad Institute Genomics Platform"/>
            <consortium name="The Broad Institute Genome Sequencing Center for Infectious Disease"/>
            <person name="Wu L."/>
            <person name="Ma J."/>
        </authorList>
    </citation>
    <scope>NUCLEOTIDE SEQUENCE [LARGE SCALE GENOMIC DNA]</scope>
    <source>
        <strain evidence="7">CCM 8689</strain>
    </source>
</reference>
<evidence type="ECO:0000313" key="6">
    <source>
        <dbReference type="EMBL" id="MFC4198411.1"/>
    </source>
</evidence>
<dbReference type="InterPro" id="IPR000792">
    <property type="entry name" value="Tscrpt_reg_LuxR_C"/>
</dbReference>
<proteinExistence type="predicted"/>
<evidence type="ECO:0000256" key="3">
    <source>
        <dbReference type="PROSITE-ProRule" id="PRU00169"/>
    </source>
</evidence>
<evidence type="ECO:0000256" key="1">
    <source>
        <dbReference type="ARBA" id="ARBA00022553"/>
    </source>
</evidence>
<evidence type="ECO:0000313" key="7">
    <source>
        <dbReference type="Proteomes" id="UP001595792"/>
    </source>
</evidence>
<dbReference type="SUPFAM" id="SSF52172">
    <property type="entry name" value="CheY-like"/>
    <property type="match status" value="1"/>
</dbReference>
<dbReference type="PANTHER" id="PTHR43214:SF43">
    <property type="entry name" value="TWO-COMPONENT RESPONSE REGULATOR"/>
    <property type="match status" value="1"/>
</dbReference>
<dbReference type="InterPro" id="IPR058245">
    <property type="entry name" value="NreC/VraR/RcsB-like_REC"/>
</dbReference>
<dbReference type="InterPro" id="IPR016032">
    <property type="entry name" value="Sig_transdc_resp-reg_C-effctor"/>
</dbReference>